<dbReference type="InterPro" id="IPR036188">
    <property type="entry name" value="FAD/NAD-bd_sf"/>
</dbReference>
<organism evidence="3 4">
    <name type="scientific">Paracoccus limosus</name>
    <dbReference type="NCBI Taxonomy" id="913252"/>
    <lineage>
        <taxon>Bacteria</taxon>
        <taxon>Pseudomonadati</taxon>
        <taxon>Pseudomonadota</taxon>
        <taxon>Alphaproteobacteria</taxon>
        <taxon>Rhodobacterales</taxon>
        <taxon>Paracoccaceae</taxon>
        <taxon>Paracoccus</taxon>
    </lineage>
</organism>
<dbReference type="SUPFAM" id="SSF51905">
    <property type="entry name" value="FAD/NAD(P)-binding domain"/>
    <property type="match status" value="1"/>
</dbReference>
<dbReference type="PANTHER" id="PTHR40254:SF1">
    <property type="entry name" value="BLR0577 PROTEIN"/>
    <property type="match status" value="1"/>
</dbReference>
<dbReference type="Gene3D" id="3.50.50.60">
    <property type="entry name" value="FAD/NAD(P)-binding domain"/>
    <property type="match status" value="2"/>
</dbReference>
<feature type="compositionally biased region" description="Polar residues" evidence="1">
    <location>
        <begin position="1"/>
        <end position="15"/>
    </location>
</feature>
<dbReference type="InterPro" id="IPR038732">
    <property type="entry name" value="HpyO/CreE_NAD-binding"/>
</dbReference>
<dbReference type="OrthoDB" id="101972at2"/>
<protein>
    <submittedName>
        <fullName evidence="3">FAD-dependent oxidoreductase</fullName>
    </submittedName>
</protein>
<feature type="region of interest" description="Disordered" evidence="1">
    <location>
        <begin position="1"/>
        <end position="23"/>
    </location>
</feature>
<dbReference type="AlphaFoldDB" id="A0A844H3T8"/>
<dbReference type="EMBL" id="WMIF01000018">
    <property type="protein sequence ID" value="MTH35516.1"/>
    <property type="molecule type" value="Genomic_DNA"/>
</dbReference>
<feature type="domain" description="FAD-dependent urate hydroxylase HpyO/Asp monooxygenase CreE-like FAD/NAD(P)-binding" evidence="2">
    <location>
        <begin position="34"/>
        <end position="184"/>
    </location>
</feature>
<dbReference type="PRINTS" id="PR00368">
    <property type="entry name" value="FADPNR"/>
</dbReference>
<name>A0A844H3T8_9RHOB</name>
<reference evidence="3 4" key="1">
    <citation type="submission" date="2019-11" db="EMBL/GenBank/DDBJ databases">
        <authorList>
            <person name="Dong K."/>
        </authorList>
    </citation>
    <scope>NUCLEOTIDE SEQUENCE [LARGE SCALE GENOMIC DNA]</scope>
    <source>
        <strain evidence="3 4">JCM 17370</strain>
    </source>
</reference>
<comment type="caution">
    <text evidence="3">The sequence shown here is derived from an EMBL/GenBank/DDBJ whole genome shotgun (WGS) entry which is preliminary data.</text>
</comment>
<feature type="region of interest" description="Disordered" evidence="1">
    <location>
        <begin position="252"/>
        <end position="275"/>
    </location>
</feature>
<gene>
    <name evidence="3" type="ORF">GL279_12985</name>
</gene>
<proteinExistence type="predicted"/>
<dbReference type="Pfam" id="PF13454">
    <property type="entry name" value="NAD_binding_9"/>
    <property type="match status" value="1"/>
</dbReference>
<dbReference type="Proteomes" id="UP000442533">
    <property type="component" value="Unassembled WGS sequence"/>
</dbReference>
<dbReference type="InterPro" id="IPR052189">
    <property type="entry name" value="L-asp_N-monooxygenase_NS-form"/>
</dbReference>
<evidence type="ECO:0000313" key="3">
    <source>
        <dbReference type="EMBL" id="MTH35516.1"/>
    </source>
</evidence>
<sequence>MTSGRSGPTTASSAPCWSPGAEPMTSVPQPLRVVIIGGGLTGASLAWQLARMALPARITVVEPRAELGRGLAYSSRDPAHRINVPAHRMSIDPEDRGDFLSWLQADPARLTPDAQAEGGDIYPQRGLFGSYVADRLAPHLASGAIRHIRARVSDIERAGDGSFVLILSDESRIRAELLVLATGHPAPALPKLLAGLSGQPALIADPQDEARLAEVPQDARVLILGAALSAADVIATLDRQGHRGAITCLSRRGLRSRGQGPRGQDSSADFLDPPSRQASDLLRRVRHAIVDEQARGQDWQAVFYRLRAQGQEIWTALPEDARRRLLRHARTWWDVHRYRLPPQTETVIAGLIAQGRLQFLAGHLLRAEAGDAGILVNWRPRGRTDARQAVFDRVVVTTGPAQDRCIAASPALGALARLGLIAPCPLGLGLATTASCKALDAEGRASDRILIAGPLARGHLGELVGAPECAAQAKDIAREIARAAMLAPITRSQLRTV</sequence>
<evidence type="ECO:0000259" key="2">
    <source>
        <dbReference type="Pfam" id="PF13454"/>
    </source>
</evidence>
<dbReference type="PANTHER" id="PTHR40254">
    <property type="entry name" value="BLR0577 PROTEIN"/>
    <property type="match status" value="1"/>
</dbReference>
<keyword evidence="4" id="KW-1185">Reference proteome</keyword>
<evidence type="ECO:0000256" key="1">
    <source>
        <dbReference type="SAM" id="MobiDB-lite"/>
    </source>
</evidence>
<accession>A0A844H3T8</accession>
<evidence type="ECO:0000313" key="4">
    <source>
        <dbReference type="Proteomes" id="UP000442533"/>
    </source>
</evidence>